<keyword evidence="13" id="KW-1185">Reference proteome</keyword>
<keyword evidence="5" id="KW-0808">Transferase</keyword>
<reference evidence="12 13" key="1">
    <citation type="journal article" date="2016" name="Proc. Natl. Acad. Sci. U.S.A.">
        <title>Comparative genomics of biotechnologically important yeasts.</title>
        <authorList>
            <person name="Riley R."/>
            <person name="Haridas S."/>
            <person name="Wolfe K.H."/>
            <person name="Lopes M.R."/>
            <person name="Hittinger C.T."/>
            <person name="Goeker M."/>
            <person name="Salamov A.A."/>
            <person name="Wisecaver J.H."/>
            <person name="Long T.M."/>
            <person name="Calvey C.H."/>
            <person name="Aerts A.L."/>
            <person name="Barry K.W."/>
            <person name="Choi C."/>
            <person name="Clum A."/>
            <person name="Coughlan A.Y."/>
            <person name="Deshpande S."/>
            <person name="Douglass A.P."/>
            <person name="Hanson S.J."/>
            <person name="Klenk H.-P."/>
            <person name="LaButti K.M."/>
            <person name="Lapidus A."/>
            <person name="Lindquist E.A."/>
            <person name="Lipzen A.M."/>
            <person name="Meier-Kolthoff J.P."/>
            <person name="Ohm R.A."/>
            <person name="Otillar R.P."/>
            <person name="Pangilinan J.L."/>
            <person name="Peng Y."/>
            <person name="Rokas A."/>
            <person name="Rosa C.A."/>
            <person name="Scheuner C."/>
            <person name="Sibirny A.A."/>
            <person name="Slot J.C."/>
            <person name="Stielow J.B."/>
            <person name="Sun H."/>
            <person name="Kurtzman C.P."/>
            <person name="Blackwell M."/>
            <person name="Grigoriev I.V."/>
            <person name="Jeffries T.W."/>
        </authorList>
    </citation>
    <scope>NUCLEOTIDE SEQUENCE [LARGE SCALE GENOMIC DNA]</scope>
    <source>
        <strain evidence="12 13">DSM 6958</strain>
    </source>
</reference>
<keyword evidence="9 10" id="KW-0472">Membrane</keyword>
<evidence type="ECO:0000256" key="4">
    <source>
        <dbReference type="ARBA" id="ARBA00022676"/>
    </source>
</evidence>
<dbReference type="AlphaFoldDB" id="A0A1E3PH77"/>
<dbReference type="EC" id="2.4.1.-" evidence="10"/>
<dbReference type="EMBL" id="KV454411">
    <property type="protein sequence ID" value="ODQ64776.1"/>
    <property type="molecule type" value="Genomic_DNA"/>
</dbReference>
<feature type="transmembrane region" description="Helical" evidence="10">
    <location>
        <begin position="274"/>
        <end position="294"/>
    </location>
</feature>
<name>A0A1E3PH77_9ASCO</name>
<dbReference type="UniPathway" id="UPA00378"/>
<evidence type="ECO:0000256" key="9">
    <source>
        <dbReference type="ARBA" id="ARBA00023136"/>
    </source>
</evidence>
<protein>
    <recommendedName>
        <fullName evidence="10">Mannosyltransferase</fullName>
        <ecNumber evidence="10">2.4.1.-</ecNumber>
    </recommendedName>
</protein>
<proteinExistence type="inferred from homology"/>
<evidence type="ECO:0000256" key="2">
    <source>
        <dbReference type="ARBA" id="ARBA00004922"/>
    </source>
</evidence>
<evidence type="ECO:0000256" key="3">
    <source>
        <dbReference type="ARBA" id="ARBA00007063"/>
    </source>
</evidence>
<dbReference type="GO" id="GO:0052926">
    <property type="term" value="F:dol-P-Man:Man(6)GlcNAc(2)-PP-Dol alpha-1,2-mannosyltransferase activity"/>
    <property type="evidence" value="ECO:0007669"/>
    <property type="project" value="EnsemblFungi"/>
</dbReference>
<evidence type="ECO:0000256" key="8">
    <source>
        <dbReference type="ARBA" id="ARBA00022989"/>
    </source>
</evidence>
<dbReference type="STRING" id="857566.A0A1E3PH77"/>
<dbReference type="GO" id="GO:0052918">
    <property type="term" value="F:dol-P-Man:Man(8)GlcNAc(2)-PP-Dol alpha-1,2-mannosyltransferase activity"/>
    <property type="evidence" value="ECO:0007669"/>
    <property type="project" value="EnsemblFungi"/>
</dbReference>
<feature type="transmembrane region" description="Helical" evidence="10">
    <location>
        <begin position="91"/>
        <end position="109"/>
    </location>
</feature>
<dbReference type="Pfam" id="PF03901">
    <property type="entry name" value="Glyco_transf_22"/>
    <property type="match status" value="1"/>
</dbReference>
<evidence type="ECO:0000256" key="6">
    <source>
        <dbReference type="ARBA" id="ARBA00022692"/>
    </source>
</evidence>
<feature type="transmembrane region" description="Helical" evidence="10">
    <location>
        <begin position="306"/>
        <end position="327"/>
    </location>
</feature>
<dbReference type="GO" id="GO:0005789">
    <property type="term" value="C:endoplasmic reticulum membrane"/>
    <property type="evidence" value="ECO:0007669"/>
    <property type="project" value="UniProtKB-SubCell"/>
</dbReference>
<keyword evidence="6 10" id="KW-0812">Transmembrane</keyword>
<keyword evidence="11" id="KW-0732">Signal</keyword>
<feature type="transmembrane region" description="Helical" evidence="10">
    <location>
        <begin position="334"/>
        <end position="354"/>
    </location>
</feature>
<feature type="signal peptide" evidence="11">
    <location>
        <begin position="1"/>
        <end position="18"/>
    </location>
</feature>
<feature type="transmembrane region" description="Helical" evidence="10">
    <location>
        <begin position="173"/>
        <end position="192"/>
    </location>
</feature>
<feature type="chain" id="PRO_5009133840" description="Mannosyltransferase" evidence="11">
    <location>
        <begin position="19"/>
        <end position="584"/>
    </location>
</feature>
<evidence type="ECO:0000256" key="7">
    <source>
        <dbReference type="ARBA" id="ARBA00022824"/>
    </source>
</evidence>
<keyword evidence="7 10" id="KW-0256">Endoplasmic reticulum</keyword>
<feature type="transmembrane region" description="Helical" evidence="10">
    <location>
        <begin position="116"/>
        <end position="135"/>
    </location>
</feature>
<keyword evidence="8 10" id="KW-1133">Transmembrane helix</keyword>
<feature type="transmembrane region" description="Helical" evidence="10">
    <location>
        <begin position="212"/>
        <end position="235"/>
    </location>
</feature>
<comment type="subcellular location">
    <subcellularLocation>
        <location evidence="1 10">Endoplasmic reticulum membrane</location>
        <topology evidence="1 10">Multi-pass membrane protein</topology>
    </subcellularLocation>
</comment>
<accession>A0A1E3PH77</accession>
<dbReference type="PANTHER" id="PTHR22760">
    <property type="entry name" value="GLYCOSYLTRANSFERASE"/>
    <property type="match status" value="1"/>
</dbReference>
<gene>
    <name evidence="12" type="ORF">NADFUDRAFT_47355</name>
</gene>
<evidence type="ECO:0000313" key="12">
    <source>
        <dbReference type="EMBL" id="ODQ64776.1"/>
    </source>
</evidence>
<evidence type="ECO:0000256" key="11">
    <source>
        <dbReference type="SAM" id="SignalP"/>
    </source>
</evidence>
<evidence type="ECO:0000256" key="10">
    <source>
        <dbReference type="RuleBase" id="RU363075"/>
    </source>
</evidence>
<comment type="similarity">
    <text evidence="3 10">Belongs to the glycosyltransferase 22 family.</text>
</comment>
<dbReference type="GO" id="GO:0006488">
    <property type="term" value="P:dolichol-linked oligosaccharide biosynthetic process"/>
    <property type="evidence" value="ECO:0007669"/>
    <property type="project" value="EnsemblFungi"/>
</dbReference>
<organism evidence="12 13">
    <name type="scientific">Nadsonia fulvescens var. elongata DSM 6958</name>
    <dbReference type="NCBI Taxonomy" id="857566"/>
    <lineage>
        <taxon>Eukaryota</taxon>
        <taxon>Fungi</taxon>
        <taxon>Dikarya</taxon>
        <taxon>Ascomycota</taxon>
        <taxon>Saccharomycotina</taxon>
        <taxon>Dipodascomycetes</taxon>
        <taxon>Dipodascales</taxon>
        <taxon>Dipodascales incertae sedis</taxon>
        <taxon>Nadsonia</taxon>
    </lineage>
</organism>
<dbReference type="OrthoDB" id="497541at2759"/>
<keyword evidence="4 10" id="KW-0328">Glycosyltransferase</keyword>
<dbReference type="Proteomes" id="UP000095009">
    <property type="component" value="Unassembled WGS sequence"/>
</dbReference>
<comment type="pathway">
    <text evidence="2">Protein modification; protein glycosylation.</text>
</comment>
<evidence type="ECO:0000256" key="1">
    <source>
        <dbReference type="ARBA" id="ARBA00004477"/>
    </source>
</evidence>
<evidence type="ECO:0000256" key="5">
    <source>
        <dbReference type="ARBA" id="ARBA00022679"/>
    </source>
</evidence>
<feature type="transmembrane region" description="Helical" evidence="10">
    <location>
        <begin position="374"/>
        <end position="395"/>
    </location>
</feature>
<dbReference type="PANTHER" id="PTHR22760:SF2">
    <property type="entry name" value="ALPHA-1,2-MANNOSYLTRANSFERASE ALG9"/>
    <property type="match status" value="1"/>
</dbReference>
<evidence type="ECO:0000313" key="13">
    <source>
        <dbReference type="Proteomes" id="UP000095009"/>
    </source>
</evidence>
<sequence>MKTWKVFSFLLVIRLICAQYSIIPDCDEVFNFYEPLNYLLRHFGLQTWEYSPEYAIRSWTYIGLHAYSLKLVSYLSDIFGLGLTENTSQFYVLRFIFALTSASVEVALYQSLKRNVNVSIANLYILFSGISTGMLHASVSFLPSSFAMHIFTLALSQFLYFESVTSTIKGFTFIAIAGLMGWPFALVLAFPFGVYHLISCCASNQLSRLAKIVSWSAILSLLILGSITTIEYLAYGKITIVPLNIVLYNVINANDNSGPDIFGVEPWSYYVMNLILNFNILFPLSAISCVWILIPSNWIQFSVRMSKFQLLTLLSSFYLWLAIFIVQPHKEERFIYPVYSSLLVCAAVSSFYVIEGLSFLPNFKSISTVFNKVFVRWCLISVFTLLSLSRSLALYNNYHAPVTVFASAVFNLPKTESLTNICIGREWYRSPSSFFLPDSYRLKFIKSGFDGILPGEFMEPMSFSHEDAMKLTPWYSLWGNLEGTHKMTSNMNNVNREEPSHYIDLALCDYLIETSIDIGDRDYEVNIHSDPLIWEPVHCEKMLNPGQSKGIRRLLWLPMGVFEAKLSWNDWCLLKRHNPIEKIA</sequence>
<dbReference type="InterPro" id="IPR005599">
    <property type="entry name" value="GPI_mannosylTrfase"/>
</dbReference>